<dbReference type="RefSeq" id="WP_213163092.1">
    <property type="nucleotide sequence ID" value="NZ_CP058214.1"/>
</dbReference>
<keyword evidence="5" id="KW-0378">Hydrolase</keyword>
<dbReference type="AlphaFoldDB" id="A0A7S8HAR4"/>
<evidence type="ECO:0000256" key="10">
    <source>
        <dbReference type="SAM" id="SignalP"/>
    </source>
</evidence>
<dbReference type="Gene3D" id="3.30.1380.10">
    <property type="match status" value="1"/>
</dbReference>
<evidence type="ECO:0000256" key="8">
    <source>
        <dbReference type="PIRSR" id="PIRSR018455-2"/>
    </source>
</evidence>
<dbReference type="GO" id="GO:0004252">
    <property type="term" value="F:serine-type endopeptidase activity"/>
    <property type="evidence" value="ECO:0007669"/>
    <property type="project" value="InterPro"/>
</dbReference>
<evidence type="ECO:0000256" key="9">
    <source>
        <dbReference type="SAM" id="MobiDB-lite"/>
    </source>
</evidence>
<evidence type="ECO:0000313" key="12">
    <source>
        <dbReference type="Proteomes" id="UP000593594"/>
    </source>
</evidence>
<protein>
    <submittedName>
        <fullName evidence="11">Penicillin-insensitive murein endopeptidase</fullName>
    </submittedName>
</protein>
<feature type="region of interest" description="Disordered" evidence="9">
    <location>
        <begin position="294"/>
        <end position="314"/>
    </location>
</feature>
<keyword evidence="1" id="KW-0645">Protease</keyword>
<evidence type="ECO:0000313" key="11">
    <source>
        <dbReference type="EMBL" id="QPC41865.1"/>
    </source>
</evidence>
<keyword evidence="12" id="KW-1185">Reference proteome</keyword>
<dbReference type="GO" id="GO:0008237">
    <property type="term" value="F:metallopeptidase activity"/>
    <property type="evidence" value="ECO:0007669"/>
    <property type="project" value="UniProtKB-KW"/>
</dbReference>
<sequence>MSRTARCTGRARLCGSALLAALALVLCTPPAEAGDRTPGSATVLPRAKPETAALESSTPTISPDAPAKELFGAADGPAQLKPSAIGSYARGCLAGGEALPTDGPGWQAMRLSRNRNWGHPALIAYMERFARDARADGWPGLLVGDIAQPRGGPMLSGHASHQIGLDVDIWLRPSPGRTLTRAEREKISSTSVIASRTEINPDAWTTDHARLIKRAASYDEVARIFVHPTIKKTLCDWATGDRSWLNKIRPWYGHHYHFHVRLKCPPGSTGCKDQAPPPPGDGCDASLAWWLSDKPYAPDDQKPAPPPPPMKLSKLPSACRTVLVAE</sequence>
<keyword evidence="3 10" id="KW-0732">Signal</keyword>
<dbReference type="GO" id="GO:0046872">
    <property type="term" value="F:metal ion binding"/>
    <property type="evidence" value="ECO:0007669"/>
    <property type="project" value="UniProtKB-KW"/>
</dbReference>
<evidence type="ECO:0000256" key="2">
    <source>
        <dbReference type="ARBA" id="ARBA00022723"/>
    </source>
</evidence>
<accession>A0A7S8HAR4</accession>
<dbReference type="KEGG" id="kmn:HW532_03515"/>
<feature type="disulfide bond" evidence="8">
    <location>
        <begin position="235"/>
        <end position="283"/>
    </location>
</feature>
<keyword evidence="7" id="KW-0482">Metalloprotease</keyword>
<evidence type="ECO:0000256" key="3">
    <source>
        <dbReference type="ARBA" id="ARBA00022729"/>
    </source>
</evidence>
<evidence type="ECO:0000256" key="6">
    <source>
        <dbReference type="ARBA" id="ARBA00022833"/>
    </source>
</evidence>
<feature type="chain" id="PRO_5032375717" evidence="10">
    <location>
        <begin position="34"/>
        <end position="326"/>
    </location>
</feature>
<keyword evidence="6" id="KW-0862">Zinc</keyword>
<organism evidence="11 12">
    <name type="scientific">Kaustia mangrovi</name>
    <dbReference type="NCBI Taxonomy" id="2593653"/>
    <lineage>
        <taxon>Bacteria</taxon>
        <taxon>Pseudomonadati</taxon>
        <taxon>Pseudomonadota</taxon>
        <taxon>Alphaproteobacteria</taxon>
        <taxon>Hyphomicrobiales</taxon>
        <taxon>Parvibaculaceae</taxon>
        <taxon>Kaustia</taxon>
    </lineage>
</organism>
<dbReference type="GO" id="GO:0006508">
    <property type="term" value="P:proteolysis"/>
    <property type="evidence" value="ECO:0007669"/>
    <property type="project" value="UniProtKB-KW"/>
</dbReference>
<dbReference type="Pfam" id="PF03411">
    <property type="entry name" value="Peptidase_M74"/>
    <property type="match status" value="1"/>
</dbReference>
<evidence type="ECO:0000256" key="1">
    <source>
        <dbReference type="ARBA" id="ARBA00022670"/>
    </source>
</evidence>
<gene>
    <name evidence="11" type="primary">mepA</name>
    <name evidence="11" type="ORF">HW532_03515</name>
</gene>
<dbReference type="PIRSF" id="PIRSF018455">
    <property type="entry name" value="MepA"/>
    <property type="match status" value="1"/>
</dbReference>
<evidence type="ECO:0000256" key="7">
    <source>
        <dbReference type="ARBA" id="ARBA00023049"/>
    </source>
</evidence>
<dbReference type="Proteomes" id="UP000593594">
    <property type="component" value="Chromosome"/>
</dbReference>
<feature type="disulfide bond" evidence="8">
    <location>
        <begin position="264"/>
        <end position="271"/>
    </location>
</feature>
<dbReference type="GO" id="GO:0030288">
    <property type="term" value="C:outer membrane-bounded periplasmic space"/>
    <property type="evidence" value="ECO:0007669"/>
    <property type="project" value="InterPro"/>
</dbReference>
<keyword evidence="4" id="KW-0574">Periplasm</keyword>
<dbReference type="InterPro" id="IPR009045">
    <property type="entry name" value="Zn_M74/Hedgehog-like"/>
</dbReference>
<dbReference type="NCBIfam" id="NF006947">
    <property type="entry name" value="PRK09429.1"/>
    <property type="match status" value="1"/>
</dbReference>
<dbReference type="EMBL" id="CP058214">
    <property type="protein sequence ID" value="QPC41865.1"/>
    <property type="molecule type" value="Genomic_DNA"/>
</dbReference>
<evidence type="ECO:0000256" key="5">
    <source>
        <dbReference type="ARBA" id="ARBA00022801"/>
    </source>
</evidence>
<keyword evidence="2" id="KW-0479">Metal-binding</keyword>
<dbReference type="SUPFAM" id="SSF55166">
    <property type="entry name" value="Hedgehog/DD-peptidase"/>
    <property type="match status" value="1"/>
</dbReference>
<keyword evidence="8" id="KW-1015">Disulfide bond</keyword>
<dbReference type="InterPro" id="IPR005073">
    <property type="entry name" value="Peptidase_M74"/>
</dbReference>
<proteinExistence type="predicted"/>
<evidence type="ECO:0000256" key="4">
    <source>
        <dbReference type="ARBA" id="ARBA00022764"/>
    </source>
</evidence>
<name>A0A7S8HAR4_9HYPH</name>
<feature type="signal peptide" evidence="10">
    <location>
        <begin position="1"/>
        <end position="33"/>
    </location>
</feature>
<reference evidence="11 12" key="1">
    <citation type="submission" date="2020-06" db="EMBL/GenBank/DDBJ databases">
        <title>Genome sequence of 2 isolates from Red Sea Mangroves.</title>
        <authorList>
            <person name="Sefrji F."/>
            <person name="Michoud G."/>
            <person name="Merlino G."/>
            <person name="Daffonchio D."/>
        </authorList>
    </citation>
    <scope>NUCLEOTIDE SEQUENCE [LARGE SCALE GENOMIC DNA]</scope>
    <source>
        <strain evidence="11 12">R1DC25</strain>
    </source>
</reference>